<gene>
    <name evidence="2" type="ORF">GCM10010446_60980</name>
</gene>
<dbReference type="Proteomes" id="UP001500403">
    <property type="component" value="Unassembled WGS sequence"/>
</dbReference>
<reference evidence="3" key="1">
    <citation type="journal article" date="2019" name="Int. J. Syst. Evol. Microbiol.">
        <title>The Global Catalogue of Microorganisms (GCM) 10K type strain sequencing project: providing services to taxonomists for standard genome sequencing and annotation.</title>
        <authorList>
            <consortium name="The Broad Institute Genomics Platform"/>
            <consortium name="The Broad Institute Genome Sequencing Center for Infectious Disease"/>
            <person name="Wu L."/>
            <person name="Ma J."/>
        </authorList>
    </citation>
    <scope>NUCLEOTIDE SEQUENCE [LARGE SCALE GENOMIC DNA]</scope>
    <source>
        <strain evidence="3">JCM 9088</strain>
    </source>
</reference>
<accession>A0ABP6K797</accession>
<keyword evidence="3" id="KW-1185">Reference proteome</keyword>
<feature type="compositionally biased region" description="Polar residues" evidence="1">
    <location>
        <begin position="1"/>
        <end position="11"/>
    </location>
</feature>
<evidence type="ECO:0000256" key="1">
    <source>
        <dbReference type="SAM" id="MobiDB-lite"/>
    </source>
</evidence>
<proteinExistence type="predicted"/>
<organism evidence="2 3">
    <name type="scientific">Streptomyces enissocaesilis</name>
    <dbReference type="NCBI Taxonomy" id="332589"/>
    <lineage>
        <taxon>Bacteria</taxon>
        <taxon>Bacillati</taxon>
        <taxon>Actinomycetota</taxon>
        <taxon>Actinomycetes</taxon>
        <taxon>Kitasatosporales</taxon>
        <taxon>Streptomycetaceae</taxon>
        <taxon>Streptomyces</taxon>
        <taxon>Streptomyces rochei group</taxon>
    </lineage>
</organism>
<evidence type="ECO:0000313" key="3">
    <source>
        <dbReference type="Proteomes" id="UP001500403"/>
    </source>
</evidence>
<evidence type="ECO:0000313" key="2">
    <source>
        <dbReference type="EMBL" id="GAA2967074.1"/>
    </source>
</evidence>
<protein>
    <submittedName>
        <fullName evidence="2">Uncharacterized protein</fullName>
    </submittedName>
</protein>
<comment type="caution">
    <text evidence="2">The sequence shown here is derived from an EMBL/GenBank/DDBJ whole genome shotgun (WGS) entry which is preliminary data.</text>
</comment>
<dbReference type="EMBL" id="BAAAUD010000060">
    <property type="protein sequence ID" value="GAA2967074.1"/>
    <property type="molecule type" value="Genomic_DNA"/>
</dbReference>
<feature type="region of interest" description="Disordered" evidence="1">
    <location>
        <begin position="1"/>
        <end position="46"/>
    </location>
</feature>
<name>A0ABP6K797_9ACTN</name>
<sequence>MATHPNPTDTALSVPDRLPVVELQPTAPGTHGDREKQGTRVTGTRQ</sequence>